<name>A0A1H1TML9_9ACTN</name>
<feature type="transmembrane region" description="Helical" evidence="2">
    <location>
        <begin position="95"/>
        <end position="118"/>
    </location>
</feature>
<organism evidence="3 4">
    <name type="scientific">Actinopolymorpha singaporensis</name>
    <dbReference type="NCBI Taxonomy" id="117157"/>
    <lineage>
        <taxon>Bacteria</taxon>
        <taxon>Bacillati</taxon>
        <taxon>Actinomycetota</taxon>
        <taxon>Actinomycetes</taxon>
        <taxon>Propionibacteriales</taxon>
        <taxon>Actinopolymorphaceae</taxon>
        <taxon>Actinopolymorpha</taxon>
    </lineage>
</organism>
<feature type="compositionally biased region" description="Basic and acidic residues" evidence="1">
    <location>
        <begin position="201"/>
        <end position="212"/>
    </location>
</feature>
<keyword evidence="2" id="KW-0472">Membrane</keyword>
<feature type="transmembrane region" description="Helical" evidence="2">
    <location>
        <begin position="164"/>
        <end position="185"/>
    </location>
</feature>
<reference evidence="3 4" key="1">
    <citation type="submission" date="2016-10" db="EMBL/GenBank/DDBJ databases">
        <authorList>
            <person name="de Groot N.N."/>
        </authorList>
    </citation>
    <scope>NUCLEOTIDE SEQUENCE [LARGE SCALE GENOMIC DNA]</scope>
    <source>
        <strain evidence="3 4">DSM 22024</strain>
    </source>
</reference>
<dbReference type="Proteomes" id="UP000198983">
    <property type="component" value="Chromosome I"/>
</dbReference>
<sequence length="212" mass="22860">MREAAARWILADAGSRGRASTHTSGPGRRSSSARSAMVDSRQRVSMSEETTARDRNWNELLQELRVAQTGLQILTAFLVSLPFQQRFSSLEPGQVRIYLAVLATSVLATVLVLAPVNYHRTLFRQQEKEWLVMAGNRCARAGLVLSGLAAVGVVWLIFDVVVGDGAGIVAAVVGLLVYLGVWGGVPLVKQRRAATAPTPDRSPRERAGDGPS</sequence>
<evidence type="ECO:0000256" key="1">
    <source>
        <dbReference type="SAM" id="MobiDB-lite"/>
    </source>
</evidence>
<gene>
    <name evidence="3" type="ORF">SAMN04489717_3240</name>
</gene>
<evidence type="ECO:0000256" key="2">
    <source>
        <dbReference type="SAM" id="Phobius"/>
    </source>
</evidence>
<dbReference type="STRING" id="117157.SAMN04489717_3240"/>
<dbReference type="AlphaFoldDB" id="A0A1H1TML9"/>
<dbReference type="InterPro" id="IPR046291">
    <property type="entry name" value="DUF6328"/>
</dbReference>
<evidence type="ECO:0000313" key="4">
    <source>
        <dbReference type="Proteomes" id="UP000198983"/>
    </source>
</evidence>
<feature type="region of interest" description="Disordered" evidence="1">
    <location>
        <begin position="13"/>
        <end position="51"/>
    </location>
</feature>
<feature type="transmembrane region" description="Helical" evidence="2">
    <location>
        <begin position="138"/>
        <end position="158"/>
    </location>
</feature>
<feature type="region of interest" description="Disordered" evidence="1">
    <location>
        <begin position="193"/>
        <end position="212"/>
    </location>
</feature>
<evidence type="ECO:0008006" key="5">
    <source>
        <dbReference type="Google" id="ProtNLM"/>
    </source>
</evidence>
<keyword evidence="4" id="KW-1185">Reference proteome</keyword>
<evidence type="ECO:0000313" key="3">
    <source>
        <dbReference type="EMBL" id="SDS60799.1"/>
    </source>
</evidence>
<protein>
    <recommendedName>
        <fullName evidence="5">Sodium:proton antiporter</fullName>
    </recommendedName>
</protein>
<proteinExistence type="predicted"/>
<dbReference type="EMBL" id="LT629732">
    <property type="protein sequence ID" value="SDS60799.1"/>
    <property type="molecule type" value="Genomic_DNA"/>
</dbReference>
<accession>A0A1H1TML9</accession>
<dbReference type="Pfam" id="PF19853">
    <property type="entry name" value="DUF6328"/>
    <property type="match status" value="1"/>
</dbReference>
<keyword evidence="2" id="KW-1133">Transmembrane helix</keyword>
<keyword evidence="2" id="KW-0812">Transmembrane</keyword>